<protein>
    <submittedName>
        <fullName evidence="2">Uncharacterized protein</fullName>
    </submittedName>
</protein>
<comment type="caution">
    <text evidence="2">The sequence shown here is derived from an EMBL/GenBank/DDBJ whole genome shotgun (WGS) entry which is preliminary data.</text>
</comment>
<sequence>MALLKYGCQKHPCRLCHEGIAYVDLDRGGAIRNIEFGHHDRQTKLRNRSQKMAQRRMVMRTITGIEMSLQPQRSDRRPSSKFALKQA</sequence>
<name>A0ABR6HS45_9RHOB</name>
<reference evidence="2 3" key="1">
    <citation type="submission" date="2020-08" db="EMBL/GenBank/DDBJ databases">
        <title>Genomic Encyclopedia of Type Strains, Phase III (KMG-III): the genomes of soil and plant-associated and newly described type strains.</title>
        <authorList>
            <person name="Whitman W."/>
        </authorList>
    </citation>
    <scope>NUCLEOTIDE SEQUENCE [LARGE SCALE GENOMIC DNA]</scope>
    <source>
        <strain evidence="2 3">CECT 8572</strain>
    </source>
</reference>
<dbReference type="Proteomes" id="UP000576152">
    <property type="component" value="Unassembled WGS sequence"/>
</dbReference>
<accession>A0ABR6HS45</accession>
<feature type="region of interest" description="Disordered" evidence="1">
    <location>
        <begin position="65"/>
        <end position="87"/>
    </location>
</feature>
<evidence type="ECO:0000313" key="3">
    <source>
        <dbReference type="Proteomes" id="UP000576152"/>
    </source>
</evidence>
<dbReference type="EMBL" id="JACIBX010000013">
    <property type="protein sequence ID" value="MBB3713288.1"/>
    <property type="molecule type" value="Genomic_DNA"/>
</dbReference>
<gene>
    <name evidence="2" type="ORF">FHS00_002890</name>
</gene>
<keyword evidence="3" id="KW-1185">Reference proteome</keyword>
<organism evidence="2 3">
    <name type="scientific">Limimaricola variabilis</name>
    <dbReference type="NCBI Taxonomy" id="1492771"/>
    <lineage>
        <taxon>Bacteria</taxon>
        <taxon>Pseudomonadati</taxon>
        <taxon>Pseudomonadota</taxon>
        <taxon>Alphaproteobacteria</taxon>
        <taxon>Rhodobacterales</taxon>
        <taxon>Paracoccaceae</taxon>
        <taxon>Limimaricola</taxon>
    </lineage>
</organism>
<feature type="non-terminal residue" evidence="2">
    <location>
        <position position="87"/>
    </location>
</feature>
<evidence type="ECO:0000256" key="1">
    <source>
        <dbReference type="SAM" id="MobiDB-lite"/>
    </source>
</evidence>
<proteinExistence type="predicted"/>
<evidence type="ECO:0000313" key="2">
    <source>
        <dbReference type="EMBL" id="MBB3713288.1"/>
    </source>
</evidence>